<dbReference type="EMBL" id="JAKLTR010000001">
    <property type="protein sequence ID" value="MCG2612935.1"/>
    <property type="molecule type" value="Genomic_DNA"/>
</dbReference>
<name>A0ABS9KKT9_9BACT</name>
<evidence type="ECO:0000313" key="2">
    <source>
        <dbReference type="Proteomes" id="UP001165367"/>
    </source>
</evidence>
<gene>
    <name evidence="1" type="ORF">LZZ85_01545</name>
</gene>
<organism evidence="1 2">
    <name type="scientific">Terrimonas ginsenosidimutans</name>
    <dbReference type="NCBI Taxonomy" id="2908004"/>
    <lineage>
        <taxon>Bacteria</taxon>
        <taxon>Pseudomonadati</taxon>
        <taxon>Bacteroidota</taxon>
        <taxon>Chitinophagia</taxon>
        <taxon>Chitinophagales</taxon>
        <taxon>Chitinophagaceae</taxon>
        <taxon>Terrimonas</taxon>
    </lineage>
</organism>
<dbReference type="PROSITE" id="PS51257">
    <property type="entry name" value="PROKAR_LIPOPROTEIN"/>
    <property type="match status" value="1"/>
</dbReference>
<proteinExistence type="predicted"/>
<sequence>MKRTILLSGIACLLLTASCKKHQDPLIELRNNWYSFISAEIPGYHFIGFESNQLMDLPVTNNTDFTIDEIVVSVNYIGKTGEIRRSEELSLFNVPPHSVRSVQAPYAPADMAMDIQFRNITSKQMSFAYPGSSTNATDPYFFH</sequence>
<dbReference type="Proteomes" id="UP001165367">
    <property type="component" value="Unassembled WGS sequence"/>
</dbReference>
<keyword evidence="2" id="KW-1185">Reference proteome</keyword>
<dbReference type="RefSeq" id="WP_237868161.1">
    <property type="nucleotide sequence ID" value="NZ_JAKLTR010000001.1"/>
</dbReference>
<comment type="caution">
    <text evidence="1">The sequence shown here is derived from an EMBL/GenBank/DDBJ whole genome shotgun (WGS) entry which is preliminary data.</text>
</comment>
<protein>
    <recommendedName>
        <fullName evidence="3">DUF4843 domain-containing protein</fullName>
    </recommendedName>
</protein>
<evidence type="ECO:0000313" key="1">
    <source>
        <dbReference type="EMBL" id="MCG2612935.1"/>
    </source>
</evidence>
<evidence type="ECO:0008006" key="3">
    <source>
        <dbReference type="Google" id="ProtNLM"/>
    </source>
</evidence>
<reference evidence="1" key="1">
    <citation type="submission" date="2022-01" db="EMBL/GenBank/DDBJ databases">
        <authorList>
            <person name="Jo J.-H."/>
            <person name="Im W.-T."/>
        </authorList>
    </citation>
    <scope>NUCLEOTIDE SEQUENCE</scope>
    <source>
        <strain evidence="1">NA20</strain>
    </source>
</reference>
<accession>A0ABS9KKT9</accession>